<dbReference type="Proteomes" id="UP001054837">
    <property type="component" value="Unassembled WGS sequence"/>
</dbReference>
<comment type="caution">
    <text evidence="1">The sequence shown here is derived from an EMBL/GenBank/DDBJ whole genome shotgun (WGS) entry which is preliminary data.</text>
</comment>
<evidence type="ECO:0000313" key="1">
    <source>
        <dbReference type="EMBL" id="GIY70960.1"/>
    </source>
</evidence>
<keyword evidence="2" id="KW-1185">Reference proteome</keyword>
<organism evidence="1 2">
    <name type="scientific">Caerostris darwini</name>
    <dbReference type="NCBI Taxonomy" id="1538125"/>
    <lineage>
        <taxon>Eukaryota</taxon>
        <taxon>Metazoa</taxon>
        <taxon>Ecdysozoa</taxon>
        <taxon>Arthropoda</taxon>
        <taxon>Chelicerata</taxon>
        <taxon>Arachnida</taxon>
        <taxon>Araneae</taxon>
        <taxon>Araneomorphae</taxon>
        <taxon>Entelegynae</taxon>
        <taxon>Araneoidea</taxon>
        <taxon>Araneidae</taxon>
        <taxon>Caerostris</taxon>
    </lineage>
</organism>
<name>A0AAV4VKW6_9ARAC</name>
<reference evidence="1 2" key="1">
    <citation type="submission" date="2021-06" db="EMBL/GenBank/DDBJ databases">
        <title>Caerostris darwini draft genome.</title>
        <authorList>
            <person name="Kono N."/>
            <person name="Arakawa K."/>
        </authorList>
    </citation>
    <scope>NUCLEOTIDE SEQUENCE [LARGE SCALE GENOMIC DNA]</scope>
</reference>
<gene>
    <name evidence="1" type="ORF">CDAR_543811</name>
</gene>
<sequence>MNSKKARVLHFPSSAVYSFATRDGQLVSAKADYFLGGGGERRKGKASPTPLEVIEFRRLIFFLSFFFCQSLLEKLFGFLGGREFSFLLSNSRGKAMRVDGNKK</sequence>
<dbReference type="AlphaFoldDB" id="A0AAV4VKW6"/>
<evidence type="ECO:0000313" key="2">
    <source>
        <dbReference type="Proteomes" id="UP001054837"/>
    </source>
</evidence>
<proteinExistence type="predicted"/>
<dbReference type="EMBL" id="BPLQ01013255">
    <property type="protein sequence ID" value="GIY70960.1"/>
    <property type="molecule type" value="Genomic_DNA"/>
</dbReference>
<accession>A0AAV4VKW6</accession>
<protein>
    <submittedName>
        <fullName evidence="1">Uncharacterized protein</fullName>
    </submittedName>
</protein>